<dbReference type="GO" id="GO:0030170">
    <property type="term" value="F:pyridoxal phosphate binding"/>
    <property type="evidence" value="ECO:0007669"/>
    <property type="project" value="InterPro"/>
</dbReference>
<comment type="subunit">
    <text evidence="3 9">Homodimer.</text>
</comment>
<keyword evidence="8 9" id="KW-0368">Histidine biosynthesis</keyword>
<evidence type="ECO:0000259" key="10">
    <source>
        <dbReference type="Pfam" id="PF00155"/>
    </source>
</evidence>
<dbReference type="Gene3D" id="3.90.1150.10">
    <property type="entry name" value="Aspartate Aminotransferase, domain 1"/>
    <property type="match status" value="1"/>
</dbReference>
<comment type="similarity">
    <text evidence="2 9">Belongs to the class-II pyridoxal-phosphate-dependent aminotransferase family. Histidinol-phosphate aminotransferase subfamily.</text>
</comment>
<evidence type="ECO:0000256" key="8">
    <source>
        <dbReference type="ARBA" id="ARBA00023102"/>
    </source>
</evidence>
<evidence type="ECO:0000313" key="11">
    <source>
        <dbReference type="EMBL" id="MBC8584301.1"/>
    </source>
</evidence>
<protein>
    <recommendedName>
        <fullName evidence="9">Histidinol-phosphate aminotransferase</fullName>
        <ecNumber evidence="9">2.6.1.9</ecNumber>
    </recommendedName>
    <alternativeName>
        <fullName evidence="9">Imidazole acetol-phosphate transaminase</fullName>
    </alternativeName>
</protein>
<comment type="cofactor">
    <cofactor evidence="1 9">
        <name>pyridoxal 5'-phosphate</name>
        <dbReference type="ChEBI" id="CHEBI:597326"/>
    </cofactor>
</comment>
<evidence type="ECO:0000256" key="1">
    <source>
        <dbReference type="ARBA" id="ARBA00001933"/>
    </source>
</evidence>
<dbReference type="InterPro" id="IPR015422">
    <property type="entry name" value="PyrdxlP-dep_Trfase_small"/>
</dbReference>
<dbReference type="Pfam" id="PF00155">
    <property type="entry name" value="Aminotran_1_2"/>
    <property type="match status" value="1"/>
</dbReference>
<name>A0A926EMA1_9FIRM</name>
<dbReference type="Gene3D" id="3.40.640.10">
    <property type="entry name" value="Type I PLP-dependent aspartate aminotransferase-like (Major domain)"/>
    <property type="match status" value="1"/>
</dbReference>
<dbReference type="AlphaFoldDB" id="A0A926EMA1"/>
<feature type="modified residue" description="N6-(pyridoxal phosphate)lysine" evidence="9">
    <location>
        <position position="214"/>
    </location>
</feature>
<dbReference type="EMBL" id="JACRTD010000001">
    <property type="protein sequence ID" value="MBC8584301.1"/>
    <property type="molecule type" value="Genomic_DNA"/>
</dbReference>
<keyword evidence="12" id="KW-1185">Reference proteome</keyword>
<dbReference type="PROSITE" id="PS00599">
    <property type="entry name" value="AA_TRANSFER_CLASS_2"/>
    <property type="match status" value="1"/>
</dbReference>
<keyword evidence="7 9" id="KW-0663">Pyridoxal phosphate</keyword>
<dbReference type="GO" id="GO:0004400">
    <property type="term" value="F:histidinol-phosphate transaminase activity"/>
    <property type="evidence" value="ECO:0007669"/>
    <property type="project" value="UniProtKB-UniRule"/>
</dbReference>
<evidence type="ECO:0000313" key="12">
    <source>
        <dbReference type="Proteomes" id="UP000623678"/>
    </source>
</evidence>
<dbReference type="EC" id="2.6.1.9" evidence="9"/>
<dbReference type="PANTHER" id="PTHR42885:SF2">
    <property type="entry name" value="HISTIDINOL-PHOSPHATE AMINOTRANSFERASE"/>
    <property type="match status" value="1"/>
</dbReference>
<evidence type="ECO:0000256" key="6">
    <source>
        <dbReference type="ARBA" id="ARBA00022679"/>
    </source>
</evidence>
<comment type="pathway">
    <text evidence="9">Amino-acid biosynthesis; L-histidine biosynthesis; L-histidine from 5-phospho-alpha-D-ribose 1-diphosphate: step 7/9.</text>
</comment>
<dbReference type="InterPro" id="IPR005861">
    <property type="entry name" value="HisP_aminotrans"/>
</dbReference>
<dbReference type="InterPro" id="IPR004839">
    <property type="entry name" value="Aminotransferase_I/II_large"/>
</dbReference>
<evidence type="ECO:0000256" key="2">
    <source>
        <dbReference type="ARBA" id="ARBA00007970"/>
    </source>
</evidence>
<dbReference type="NCBIfam" id="TIGR01141">
    <property type="entry name" value="hisC"/>
    <property type="match status" value="1"/>
</dbReference>
<reference evidence="11" key="1">
    <citation type="submission" date="2020-08" db="EMBL/GenBank/DDBJ databases">
        <title>Genome public.</title>
        <authorList>
            <person name="Liu C."/>
            <person name="Sun Q."/>
        </authorList>
    </citation>
    <scope>NUCLEOTIDE SEQUENCE</scope>
    <source>
        <strain evidence="11">NSJ-64</strain>
    </source>
</reference>
<dbReference type="Proteomes" id="UP000623678">
    <property type="component" value="Unassembled WGS sequence"/>
</dbReference>
<keyword evidence="5 9" id="KW-0028">Amino-acid biosynthesis</keyword>
<dbReference type="RefSeq" id="WP_262394126.1">
    <property type="nucleotide sequence ID" value="NZ_JACRTD010000001.1"/>
</dbReference>
<proteinExistence type="inferred from homology"/>
<evidence type="ECO:0000256" key="5">
    <source>
        <dbReference type="ARBA" id="ARBA00022605"/>
    </source>
</evidence>
<keyword evidence="4 9" id="KW-0032">Aminotransferase</keyword>
<dbReference type="GO" id="GO:0000105">
    <property type="term" value="P:L-histidine biosynthetic process"/>
    <property type="evidence" value="ECO:0007669"/>
    <property type="project" value="UniProtKB-UniRule"/>
</dbReference>
<dbReference type="InterPro" id="IPR015421">
    <property type="entry name" value="PyrdxlP-dep_Trfase_major"/>
</dbReference>
<organism evidence="11 12">
    <name type="scientific">Youxingia wuxianensis</name>
    <dbReference type="NCBI Taxonomy" id="2763678"/>
    <lineage>
        <taxon>Bacteria</taxon>
        <taxon>Bacillati</taxon>
        <taxon>Bacillota</taxon>
        <taxon>Clostridia</taxon>
        <taxon>Eubacteriales</taxon>
        <taxon>Oscillospiraceae</taxon>
        <taxon>Youxingia</taxon>
    </lineage>
</organism>
<dbReference type="InterPro" id="IPR015424">
    <property type="entry name" value="PyrdxlP-dep_Trfase"/>
</dbReference>
<gene>
    <name evidence="9 11" type="primary">hisC</name>
    <name evidence="11" type="ORF">H8705_01730</name>
</gene>
<dbReference type="SUPFAM" id="SSF53383">
    <property type="entry name" value="PLP-dependent transferases"/>
    <property type="match status" value="1"/>
</dbReference>
<dbReference type="HAMAP" id="MF_01023">
    <property type="entry name" value="HisC_aminotrans_2"/>
    <property type="match status" value="1"/>
</dbReference>
<evidence type="ECO:0000256" key="7">
    <source>
        <dbReference type="ARBA" id="ARBA00022898"/>
    </source>
</evidence>
<dbReference type="PANTHER" id="PTHR42885">
    <property type="entry name" value="HISTIDINOL-PHOSPHATE AMINOTRANSFERASE-RELATED"/>
    <property type="match status" value="1"/>
</dbReference>
<dbReference type="CDD" id="cd00609">
    <property type="entry name" value="AAT_like"/>
    <property type="match status" value="1"/>
</dbReference>
<evidence type="ECO:0000256" key="3">
    <source>
        <dbReference type="ARBA" id="ARBA00011738"/>
    </source>
</evidence>
<comment type="caution">
    <text evidence="11">The sequence shown here is derived from an EMBL/GenBank/DDBJ whole genome shotgun (WGS) entry which is preliminary data.</text>
</comment>
<evidence type="ECO:0000256" key="4">
    <source>
        <dbReference type="ARBA" id="ARBA00022576"/>
    </source>
</evidence>
<sequence>MSYQLPEKLRNLVPYEPLSGEYKVRLDANESFISLPPAIRAELGDELARIYFRRYPDPNCTKLCEKFGEFFQVPSNLVVAGNGSDELIGLLVSSFTEYGDAMLVVEPDFSMYGFYAQMCGLKVVSLDKRMNGLVLNGDALVEAAKESNAKLVILSNPCNPTSLTVSREEIIAIVQRLNDCLVVIDEAYMDFSKGSVMDLVEKYDNLVVLKTFSKAFGMAAIRLGFAISNLTVVNALKAVKSPYNVNTMTQVAGCVLLGHPDYLKECIYIIKKSRDDLYEKLLLLKEKKTQIEEVINTTANFVYVKVYKAQDVFEQLKEKGIAIRFMGDYLRITTGDSQENGLLLEALFKILK</sequence>
<accession>A0A926EMA1</accession>
<dbReference type="InterPro" id="IPR001917">
    <property type="entry name" value="Aminotrans_II_pyridoxalP_BS"/>
</dbReference>
<evidence type="ECO:0000256" key="9">
    <source>
        <dbReference type="HAMAP-Rule" id="MF_01023"/>
    </source>
</evidence>
<keyword evidence="6 9" id="KW-0808">Transferase</keyword>
<comment type="catalytic activity">
    <reaction evidence="9">
        <text>L-histidinol phosphate + 2-oxoglutarate = 3-(imidazol-4-yl)-2-oxopropyl phosphate + L-glutamate</text>
        <dbReference type="Rhea" id="RHEA:23744"/>
        <dbReference type="ChEBI" id="CHEBI:16810"/>
        <dbReference type="ChEBI" id="CHEBI:29985"/>
        <dbReference type="ChEBI" id="CHEBI:57766"/>
        <dbReference type="ChEBI" id="CHEBI:57980"/>
        <dbReference type="EC" id="2.6.1.9"/>
    </reaction>
</comment>
<feature type="domain" description="Aminotransferase class I/classII large" evidence="10">
    <location>
        <begin position="24"/>
        <end position="347"/>
    </location>
</feature>